<sequence>MHVKHVVAQTSTHWCAAEIKRRGVSSHRCHPLHLTMVQNFEGPGSPVVKLTNSWPACHEFEASTAEVPPCRGAMHAKSIESSNVLPLVWCDVIV</sequence>
<reference evidence="1" key="1">
    <citation type="submission" date="2020-08" db="EMBL/GenBank/DDBJ databases">
        <title>Multicomponent nature underlies the extraordinary mechanical properties of spider dragline silk.</title>
        <authorList>
            <person name="Kono N."/>
            <person name="Nakamura H."/>
            <person name="Mori M."/>
            <person name="Yoshida Y."/>
            <person name="Ohtoshi R."/>
            <person name="Malay A.D."/>
            <person name="Moran D.A.P."/>
            <person name="Tomita M."/>
            <person name="Numata K."/>
            <person name="Arakawa K."/>
        </authorList>
    </citation>
    <scope>NUCLEOTIDE SEQUENCE</scope>
</reference>
<dbReference type="AlphaFoldDB" id="A0A8X6SCE3"/>
<proteinExistence type="predicted"/>
<evidence type="ECO:0000313" key="1">
    <source>
        <dbReference type="EMBL" id="GFY08785.1"/>
    </source>
</evidence>
<evidence type="ECO:0000313" key="2">
    <source>
        <dbReference type="Proteomes" id="UP000887159"/>
    </source>
</evidence>
<accession>A0A8X6SCE3</accession>
<protein>
    <submittedName>
        <fullName evidence="1">Uncharacterized protein</fullName>
    </submittedName>
</protein>
<dbReference type="Proteomes" id="UP000887159">
    <property type="component" value="Unassembled WGS sequence"/>
</dbReference>
<gene>
    <name evidence="1" type="ORF">TNCV_4659781</name>
</gene>
<name>A0A8X6SCE3_TRICX</name>
<comment type="caution">
    <text evidence="1">The sequence shown here is derived from an EMBL/GenBank/DDBJ whole genome shotgun (WGS) entry which is preliminary data.</text>
</comment>
<dbReference type="EMBL" id="BMAU01021284">
    <property type="protein sequence ID" value="GFY08785.1"/>
    <property type="molecule type" value="Genomic_DNA"/>
</dbReference>
<keyword evidence="2" id="KW-1185">Reference proteome</keyword>
<organism evidence="1 2">
    <name type="scientific">Trichonephila clavipes</name>
    <name type="common">Golden silk orbweaver</name>
    <name type="synonym">Nephila clavipes</name>
    <dbReference type="NCBI Taxonomy" id="2585209"/>
    <lineage>
        <taxon>Eukaryota</taxon>
        <taxon>Metazoa</taxon>
        <taxon>Ecdysozoa</taxon>
        <taxon>Arthropoda</taxon>
        <taxon>Chelicerata</taxon>
        <taxon>Arachnida</taxon>
        <taxon>Araneae</taxon>
        <taxon>Araneomorphae</taxon>
        <taxon>Entelegynae</taxon>
        <taxon>Araneoidea</taxon>
        <taxon>Nephilidae</taxon>
        <taxon>Trichonephila</taxon>
    </lineage>
</organism>